<organism evidence="1 2">
    <name type="scientific">Rhodovibrio sodomensis</name>
    <dbReference type="NCBI Taxonomy" id="1088"/>
    <lineage>
        <taxon>Bacteria</taxon>
        <taxon>Pseudomonadati</taxon>
        <taxon>Pseudomonadota</taxon>
        <taxon>Alphaproteobacteria</taxon>
        <taxon>Rhodospirillales</taxon>
        <taxon>Rhodovibrionaceae</taxon>
        <taxon>Rhodovibrio</taxon>
    </lineage>
</organism>
<protein>
    <submittedName>
        <fullName evidence="1">Uncharacterized protein</fullName>
    </submittedName>
</protein>
<sequence length="119" mass="13344">MCVLEIGRLSDAFADLLDRLEQNRDYWLLQAIESRLTQLTRQPPVPEAALTRQAAREGHLIWVTSALSPNMLVCTVMIDRTAGEFLPLDGRIFTPSGGRNARDLEAELRDQLPDTLRAA</sequence>
<evidence type="ECO:0000313" key="1">
    <source>
        <dbReference type="EMBL" id="MBK1666728.1"/>
    </source>
</evidence>
<name>A0ABS1DAG7_9PROT</name>
<proteinExistence type="predicted"/>
<evidence type="ECO:0000313" key="2">
    <source>
        <dbReference type="Proteomes" id="UP001296873"/>
    </source>
</evidence>
<reference evidence="1 2" key="1">
    <citation type="journal article" date="2020" name="Microorganisms">
        <title>Osmotic Adaptation and Compatible Solute Biosynthesis of Phototrophic Bacteria as Revealed from Genome Analyses.</title>
        <authorList>
            <person name="Imhoff J.F."/>
            <person name="Rahn T."/>
            <person name="Kunzel S."/>
            <person name="Keller A."/>
            <person name="Neulinger S.C."/>
        </authorList>
    </citation>
    <scope>NUCLEOTIDE SEQUENCE [LARGE SCALE GENOMIC DNA]</scope>
    <source>
        <strain evidence="1 2">DSM 9895</strain>
    </source>
</reference>
<dbReference type="Proteomes" id="UP001296873">
    <property type="component" value="Unassembled WGS sequence"/>
</dbReference>
<gene>
    <name evidence="1" type="ORF">CKO28_01540</name>
</gene>
<dbReference type="EMBL" id="NRRL01000001">
    <property type="protein sequence ID" value="MBK1666728.1"/>
    <property type="molecule type" value="Genomic_DNA"/>
</dbReference>
<comment type="caution">
    <text evidence="1">The sequence shown here is derived from an EMBL/GenBank/DDBJ whole genome shotgun (WGS) entry which is preliminary data.</text>
</comment>
<accession>A0ABS1DAG7</accession>
<keyword evidence="2" id="KW-1185">Reference proteome</keyword>